<gene>
    <name evidence="8" type="ORF">GQ55_1G254800</name>
</gene>
<name>A0A2T7F7C0_9POAL</name>
<evidence type="ECO:0000259" key="7">
    <source>
        <dbReference type="PROSITE" id="PS51999"/>
    </source>
</evidence>
<accession>A0A2T7F7C0</accession>
<dbReference type="AlphaFoldDB" id="A0A2T7F7C0"/>
<organism evidence="8 9">
    <name type="scientific">Panicum hallii var. hallii</name>
    <dbReference type="NCBI Taxonomy" id="1504633"/>
    <lineage>
        <taxon>Eukaryota</taxon>
        <taxon>Viridiplantae</taxon>
        <taxon>Streptophyta</taxon>
        <taxon>Embryophyta</taxon>
        <taxon>Tracheophyta</taxon>
        <taxon>Spermatophyta</taxon>
        <taxon>Magnoliopsida</taxon>
        <taxon>Liliopsida</taxon>
        <taxon>Poales</taxon>
        <taxon>Poaceae</taxon>
        <taxon>PACMAD clade</taxon>
        <taxon>Panicoideae</taxon>
        <taxon>Panicodae</taxon>
        <taxon>Paniceae</taxon>
        <taxon>Panicinae</taxon>
        <taxon>Panicum</taxon>
        <taxon>Panicum sect. Panicum</taxon>
    </lineage>
</organism>
<feature type="domain" description="GRF-type" evidence="7">
    <location>
        <begin position="55"/>
        <end position="101"/>
    </location>
</feature>
<keyword evidence="3" id="KW-0862">Zinc</keyword>
<dbReference type="Gramene" id="PUZ75989">
    <property type="protein sequence ID" value="PUZ75989"/>
    <property type="gene ID" value="GQ55_1G254800"/>
</dbReference>
<keyword evidence="1" id="KW-0479">Metal-binding</keyword>
<dbReference type="InterPro" id="IPR010666">
    <property type="entry name" value="Znf_GRF"/>
</dbReference>
<keyword evidence="2 4" id="KW-0863">Zinc-finger</keyword>
<evidence type="ECO:0000313" key="8">
    <source>
        <dbReference type="EMBL" id="PUZ75989.1"/>
    </source>
</evidence>
<feature type="transmembrane region" description="Helical" evidence="6">
    <location>
        <begin position="183"/>
        <end position="200"/>
    </location>
</feature>
<keyword evidence="5" id="KW-0175">Coiled coil</keyword>
<keyword evidence="6" id="KW-0472">Membrane</keyword>
<keyword evidence="9" id="KW-1185">Reference proteome</keyword>
<dbReference type="Proteomes" id="UP000244336">
    <property type="component" value="Chromosome 1"/>
</dbReference>
<evidence type="ECO:0000256" key="4">
    <source>
        <dbReference type="PROSITE-ProRule" id="PRU01343"/>
    </source>
</evidence>
<dbReference type="PANTHER" id="PTHR33248">
    <property type="entry name" value="ZINC ION-BINDING PROTEIN"/>
    <property type="match status" value="1"/>
</dbReference>
<dbReference type="OrthoDB" id="691490at2759"/>
<evidence type="ECO:0000256" key="3">
    <source>
        <dbReference type="ARBA" id="ARBA00022833"/>
    </source>
</evidence>
<dbReference type="EMBL" id="CM009749">
    <property type="protein sequence ID" value="PUZ75989.1"/>
    <property type="molecule type" value="Genomic_DNA"/>
</dbReference>
<evidence type="ECO:0000256" key="6">
    <source>
        <dbReference type="SAM" id="Phobius"/>
    </source>
</evidence>
<evidence type="ECO:0000313" key="9">
    <source>
        <dbReference type="Proteomes" id="UP000244336"/>
    </source>
</evidence>
<keyword evidence="6" id="KW-1133">Transmembrane helix</keyword>
<dbReference type="PROSITE" id="PS51999">
    <property type="entry name" value="ZF_GRF"/>
    <property type="match status" value="1"/>
</dbReference>
<protein>
    <recommendedName>
        <fullName evidence="7">GRF-type domain-containing protein</fullName>
    </recommendedName>
</protein>
<reference evidence="8 9" key="1">
    <citation type="submission" date="2018-04" db="EMBL/GenBank/DDBJ databases">
        <title>WGS assembly of Panicum hallii var. hallii HAL2.</title>
        <authorList>
            <person name="Lovell J."/>
            <person name="Jenkins J."/>
            <person name="Lowry D."/>
            <person name="Mamidi S."/>
            <person name="Sreedasyam A."/>
            <person name="Weng X."/>
            <person name="Barry K."/>
            <person name="Bonette J."/>
            <person name="Campitelli B."/>
            <person name="Daum C."/>
            <person name="Gordon S."/>
            <person name="Gould B."/>
            <person name="Lipzen A."/>
            <person name="MacQueen A."/>
            <person name="Palacio-Mejia J."/>
            <person name="Plott C."/>
            <person name="Shakirov E."/>
            <person name="Shu S."/>
            <person name="Yoshinaga Y."/>
            <person name="Zane M."/>
            <person name="Rokhsar D."/>
            <person name="Grimwood J."/>
            <person name="Schmutz J."/>
            <person name="Juenger T."/>
        </authorList>
    </citation>
    <scope>NUCLEOTIDE SEQUENCE [LARGE SCALE GENOMIC DNA]</scope>
    <source>
        <strain evidence="9">cv. HAL2</strain>
    </source>
</reference>
<evidence type="ECO:0000256" key="1">
    <source>
        <dbReference type="ARBA" id="ARBA00022723"/>
    </source>
</evidence>
<keyword evidence="6" id="KW-0812">Transmembrane</keyword>
<feature type="coiled-coil region" evidence="5">
    <location>
        <begin position="103"/>
        <end position="175"/>
    </location>
</feature>
<dbReference type="GO" id="GO:0008270">
    <property type="term" value="F:zinc ion binding"/>
    <property type="evidence" value="ECO:0007669"/>
    <property type="project" value="UniProtKB-KW"/>
</dbReference>
<sequence length="204" mass="23787">MWLLFAKKWQMWLCRNREPQTMVSTSSTTTGSSRQHDPPPLPFDGQFYNPTPRHCQCVDKKPAVQFVSWTRANPMRRFTVCPLRFSNPNGKCELYQWNDPDFSEFQKKTMQKLREKIISLENEVSSLEAEVAHMDELATNVAKLREIVAEKDLLLQGKNDLLDKLQEEVKVKKTEICCFPMRLLFFSSVILLACWCYPFVASVE</sequence>
<evidence type="ECO:0000256" key="5">
    <source>
        <dbReference type="SAM" id="Coils"/>
    </source>
</evidence>
<proteinExistence type="predicted"/>
<evidence type="ECO:0000256" key="2">
    <source>
        <dbReference type="ARBA" id="ARBA00022771"/>
    </source>
</evidence>